<comment type="subcellular location">
    <subcellularLocation>
        <location evidence="1">Membrane</location>
    </subcellularLocation>
</comment>
<dbReference type="InterPro" id="IPR008816">
    <property type="entry name" value="Gly_zipper_2TM_dom"/>
</dbReference>
<reference evidence="5 6" key="1">
    <citation type="journal article" date="2020" name="Nature">
        <title>Bacterial chemolithoautotrophy via manganese oxidation.</title>
        <authorList>
            <person name="Yu H."/>
            <person name="Leadbetter J.R."/>
        </authorList>
    </citation>
    <scope>NUCLEOTIDE SEQUENCE [LARGE SCALE GENOMIC DNA]</scope>
    <source>
        <strain evidence="5 6">RBP-1</strain>
    </source>
</reference>
<evidence type="ECO:0000256" key="2">
    <source>
        <dbReference type="ARBA" id="ARBA00023136"/>
    </source>
</evidence>
<accession>A0A7X6DE94</accession>
<dbReference type="GO" id="GO:0019867">
    <property type="term" value="C:outer membrane"/>
    <property type="evidence" value="ECO:0007669"/>
    <property type="project" value="InterPro"/>
</dbReference>
<comment type="caution">
    <text evidence="5">The sequence shown here is derived from an EMBL/GenBank/DDBJ whole genome shotgun (WGS) entry which is preliminary data.</text>
</comment>
<feature type="domain" description="Glycine zipper 2TM" evidence="4">
    <location>
        <begin position="125"/>
        <end position="165"/>
    </location>
</feature>
<keyword evidence="6" id="KW-1185">Reference proteome</keyword>
<dbReference type="AlphaFoldDB" id="A0A7X6DE94"/>
<feature type="signal peptide" evidence="3">
    <location>
        <begin position="1"/>
        <end position="21"/>
    </location>
</feature>
<keyword evidence="2" id="KW-0472">Membrane</keyword>
<evidence type="ECO:0000313" key="6">
    <source>
        <dbReference type="Proteomes" id="UP000521868"/>
    </source>
</evidence>
<evidence type="ECO:0000259" key="4">
    <source>
        <dbReference type="Pfam" id="PF05433"/>
    </source>
</evidence>
<dbReference type="Pfam" id="PF05433">
    <property type="entry name" value="Rick_17kDa_Anti"/>
    <property type="match status" value="1"/>
</dbReference>
<dbReference type="InterPro" id="IPR051407">
    <property type="entry name" value="Bact_OM_lipoprot/Surf_antigen"/>
</dbReference>
<evidence type="ECO:0000256" key="1">
    <source>
        <dbReference type="ARBA" id="ARBA00004370"/>
    </source>
</evidence>
<dbReference type="RefSeq" id="WP_168106679.1">
    <property type="nucleotide sequence ID" value="NZ_VTOX01000002.1"/>
</dbReference>
<organism evidence="5 6">
    <name type="scientific">Ramlibacter lithotrophicus</name>
    <dbReference type="NCBI Taxonomy" id="2606681"/>
    <lineage>
        <taxon>Bacteria</taxon>
        <taxon>Pseudomonadati</taxon>
        <taxon>Pseudomonadota</taxon>
        <taxon>Betaproteobacteria</taxon>
        <taxon>Burkholderiales</taxon>
        <taxon>Comamonadaceae</taxon>
        <taxon>Ramlibacter</taxon>
    </lineage>
</organism>
<dbReference type="PANTHER" id="PTHR35603">
    <property type="match status" value="1"/>
</dbReference>
<evidence type="ECO:0000313" key="5">
    <source>
        <dbReference type="EMBL" id="NKE65565.1"/>
    </source>
</evidence>
<name>A0A7X6DE94_9BURK</name>
<sequence>MNKHLISMTLGMALAVAGVQAQNTTLSPKAQLAADTKAATTRYESDKALCADETSTKARLQCRRDAKAEYDAAIAAAKARTAAATAPLNGGTAVSARAATPACADCGTVAAVAVKEEAGKGGPVGMIAGGVGGALLGRQIGGGTGKDIATIAGAAGGAYAGKKIEEKMTSHQVWTVTVDYPNNIKRSFQFDKDPGFKVGDPVRNSGNSVVRQ</sequence>
<dbReference type="PANTHER" id="PTHR35603:SF2">
    <property type="entry name" value="OUTER MEMBRANE LIPOPROTEIN"/>
    <property type="match status" value="1"/>
</dbReference>
<gene>
    <name evidence="5" type="ORF">RAMLITH_06995</name>
</gene>
<protein>
    <submittedName>
        <fullName evidence="5">Glycine zipper 2TM domain-containing protein</fullName>
    </submittedName>
</protein>
<keyword evidence="3" id="KW-0732">Signal</keyword>
<evidence type="ECO:0000256" key="3">
    <source>
        <dbReference type="SAM" id="SignalP"/>
    </source>
</evidence>
<dbReference type="Proteomes" id="UP000521868">
    <property type="component" value="Unassembled WGS sequence"/>
</dbReference>
<proteinExistence type="predicted"/>
<feature type="chain" id="PRO_5031533543" evidence="3">
    <location>
        <begin position="22"/>
        <end position="212"/>
    </location>
</feature>
<dbReference type="EMBL" id="VTOX01000002">
    <property type="protein sequence ID" value="NKE65565.1"/>
    <property type="molecule type" value="Genomic_DNA"/>
</dbReference>